<dbReference type="CDD" id="cd01169">
    <property type="entry name" value="HMPP_kinase"/>
    <property type="match status" value="1"/>
</dbReference>
<dbReference type="Proteomes" id="UP001301797">
    <property type="component" value="Chromosome"/>
</dbReference>
<feature type="domain" description="Pyridoxamine kinase/Phosphomethylpyrimidine kinase" evidence="5">
    <location>
        <begin position="16"/>
        <end position="257"/>
    </location>
</feature>
<accession>A0AA97FCF4</accession>
<name>A0AA97FCF4_9EURY</name>
<dbReference type="GeneID" id="85229735"/>
<evidence type="ECO:0000313" key="6">
    <source>
        <dbReference type="EMBL" id="WOF16317.1"/>
    </source>
</evidence>
<dbReference type="InterPro" id="IPR013749">
    <property type="entry name" value="PM/HMP-P_kinase-1"/>
</dbReference>
<dbReference type="InterPro" id="IPR004399">
    <property type="entry name" value="HMP/HMP-P_kinase_dom"/>
</dbReference>
<evidence type="ECO:0000256" key="4">
    <source>
        <dbReference type="ARBA" id="ARBA00022840"/>
    </source>
</evidence>
<evidence type="ECO:0000259" key="5">
    <source>
        <dbReference type="Pfam" id="PF08543"/>
    </source>
</evidence>
<dbReference type="RefSeq" id="WP_317135730.1">
    <property type="nucleotide sequence ID" value="NZ_CP043875.1"/>
</dbReference>
<dbReference type="SUPFAM" id="SSF53613">
    <property type="entry name" value="Ribokinase-like"/>
    <property type="match status" value="1"/>
</dbReference>
<sequence length="261" mass="28040">MKEAHIPFACTIAGSDSGGGAGIQADLKTFSALGIWGCTVITAVTAQNPIEVKESFTVPPEIIRKQIEAVMEGFEVSAIKTGMLPDASTIRTVSDALPRDIPLVIDPVMIATSGKRLIEEEAVDVMIERLLPKAAIVTPNIPEACVLAGVKSIRDDSDIIRCGRKILDFGVKSVLIKGGHQKGEFSKDMLITPGSHEIFCAKRMSFDVHGSGCCLSAAITGGLAKNYSVRDSCLYAKEFVNKSIKYAILSNNNHYSINPDW</sequence>
<dbReference type="GO" id="GO:0009228">
    <property type="term" value="P:thiamine biosynthetic process"/>
    <property type="evidence" value="ECO:0007669"/>
    <property type="project" value="InterPro"/>
</dbReference>
<dbReference type="FunFam" id="3.40.1190.20:FF:000003">
    <property type="entry name" value="Phosphomethylpyrimidine kinase ThiD"/>
    <property type="match status" value="1"/>
</dbReference>
<dbReference type="AlphaFoldDB" id="A0AA97FCF4"/>
<dbReference type="GO" id="GO:0008972">
    <property type="term" value="F:phosphomethylpyrimidine kinase activity"/>
    <property type="evidence" value="ECO:0007669"/>
    <property type="project" value="UniProtKB-EC"/>
</dbReference>
<dbReference type="GO" id="GO:0005829">
    <property type="term" value="C:cytosol"/>
    <property type="evidence" value="ECO:0007669"/>
    <property type="project" value="TreeGrafter"/>
</dbReference>
<organism evidence="6 7">
    <name type="scientific">Methanochimaera problematica</name>
    <dbReference type="NCBI Taxonomy" id="2609417"/>
    <lineage>
        <taxon>Archaea</taxon>
        <taxon>Methanobacteriati</taxon>
        <taxon>Methanobacteriota</taxon>
        <taxon>Stenosarchaea group</taxon>
        <taxon>Methanomicrobia</taxon>
        <taxon>Methanomicrobiales</taxon>
        <taxon>Methanomicrobiaceae</taxon>
        <taxon>Methanochimaera</taxon>
    </lineage>
</organism>
<dbReference type="EC" id="2.7.4.7" evidence="6"/>
<reference evidence="6 7" key="1">
    <citation type="submission" date="2019-09" db="EMBL/GenBank/DDBJ databases">
        <title>The complete genome of Methanoplanus sp. FWC-SCC4.</title>
        <authorList>
            <person name="Chen S.-C."/>
            <person name="Zhou Y.-Z."/>
            <person name="Lai M.-C."/>
        </authorList>
    </citation>
    <scope>NUCLEOTIDE SEQUENCE [LARGE SCALE GENOMIC DNA]</scope>
    <source>
        <strain evidence="6 7">FWC-SCC4</strain>
    </source>
</reference>
<dbReference type="Pfam" id="PF08543">
    <property type="entry name" value="Phos_pyr_kin"/>
    <property type="match status" value="1"/>
</dbReference>
<dbReference type="GO" id="GO:0005524">
    <property type="term" value="F:ATP binding"/>
    <property type="evidence" value="ECO:0007669"/>
    <property type="project" value="UniProtKB-KW"/>
</dbReference>
<dbReference type="Gene3D" id="3.40.1190.20">
    <property type="match status" value="1"/>
</dbReference>
<keyword evidence="7" id="KW-1185">Reference proteome</keyword>
<keyword evidence="3 6" id="KW-0418">Kinase</keyword>
<evidence type="ECO:0000256" key="2">
    <source>
        <dbReference type="ARBA" id="ARBA00022741"/>
    </source>
</evidence>
<dbReference type="NCBIfam" id="TIGR00097">
    <property type="entry name" value="HMP-P_kinase"/>
    <property type="match status" value="1"/>
</dbReference>
<dbReference type="InterPro" id="IPR029056">
    <property type="entry name" value="Ribokinase-like"/>
</dbReference>
<dbReference type="EMBL" id="CP043875">
    <property type="protein sequence ID" value="WOF16317.1"/>
    <property type="molecule type" value="Genomic_DNA"/>
</dbReference>
<keyword evidence="2" id="KW-0547">Nucleotide-binding</keyword>
<evidence type="ECO:0000256" key="1">
    <source>
        <dbReference type="ARBA" id="ARBA00022679"/>
    </source>
</evidence>
<dbReference type="EC" id="2.7.1.49" evidence="6"/>
<gene>
    <name evidence="6" type="primary">thiD</name>
    <name evidence="6" type="ORF">F1737_06105</name>
</gene>
<evidence type="ECO:0000256" key="3">
    <source>
        <dbReference type="ARBA" id="ARBA00022777"/>
    </source>
</evidence>
<proteinExistence type="predicted"/>
<protein>
    <submittedName>
        <fullName evidence="6">Bifunctional hydroxymethylpyrimidine kinase/phosphomethylpyrimidine kinase</fullName>
        <ecNumber evidence="6">2.7.1.49</ecNumber>
        <ecNumber evidence="6">2.7.4.7</ecNumber>
    </submittedName>
</protein>
<keyword evidence="1 6" id="KW-0808">Transferase</keyword>
<dbReference type="PANTHER" id="PTHR20858">
    <property type="entry name" value="PHOSPHOMETHYLPYRIMIDINE KINASE"/>
    <property type="match status" value="1"/>
</dbReference>
<dbReference type="GO" id="GO:0008902">
    <property type="term" value="F:hydroxymethylpyrimidine kinase activity"/>
    <property type="evidence" value="ECO:0007669"/>
    <property type="project" value="UniProtKB-EC"/>
</dbReference>
<keyword evidence="4" id="KW-0067">ATP-binding</keyword>
<dbReference type="KEGG" id="mefw:F1737_06105"/>
<evidence type="ECO:0000313" key="7">
    <source>
        <dbReference type="Proteomes" id="UP001301797"/>
    </source>
</evidence>
<dbReference type="PANTHER" id="PTHR20858:SF17">
    <property type="entry name" value="HYDROXYMETHYLPYRIMIDINE_PHOSPHOMETHYLPYRIMIDINE KINASE THI20-RELATED"/>
    <property type="match status" value="1"/>
</dbReference>